<dbReference type="RefSeq" id="WP_247343011.1">
    <property type="nucleotide sequence ID" value="NZ_CP095550.1"/>
</dbReference>
<feature type="transmembrane region" description="Helical" evidence="1">
    <location>
        <begin position="96"/>
        <end position="114"/>
    </location>
</feature>
<evidence type="ECO:0000256" key="1">
    <source>
        <dbReference type="SAM" id="Phobius"/>
    </source>
</evidence>
<reference evidence="3" key="1">
    <citation type="journal article" date="2019" name="Int. J. Syst. Evol. Microbiol.">
        <title>The Global Catalogue of Microorganisms (GCM) 10K type strain sequencing project: providing services to taxonomists for standard genome sequencing and annotation.</title>
        <authorList>
            <consortium name="The Broad Institute Genomics Platform"/>
            <consortium name="The Broad Institute Genome Sequencing Center for Infectious Disease"/>
            <person name="Wu L."/>
            <person name="Ma J."/>
        </authorList>
    </citation>
    <scope>NUCLEOTIDE SEQUENCE [LARGE SCALE GENOMIC DNA]</scope>
    <source>
        <strain evidence="3">CGMCC 1.15474</strain>
    </source>
</reference>
<feature type="transmembrane region" description="Helical" evidence="1">
    <location>
        <begin position="65"/>
        <end position="84"/>
    </location>
</feature>
<accession>A0ABW5BTA8</accession>
<name>A0ABW5BTA8_9BACI</name>
<keyword evidence="3" id="KW-1185">Reference proteome</keyword>
<organism evidence="2 3">
    <name type="scientific">Metabacillus endolithicus</name>
    <dbReference type="NCBI Taxonomy" id="1535204"/>
    <lineage>
        <taxon>Bacteria</taxon>
        <taxon>Bacillati</taxon>
        <taxon>Bacillota</taxon>
        <taxon>Bacilli</taxon>
        <taxon>Bacillales</taxon>
        <taxon>Bacillaceae</taxon>
        <taxon>Metabacillus</taxon>
    </lineage>
</organism>
<evidence type="ECO:0000313" key="3">
    <source>
        <dbReference type="Proteomes" id="UP001597318"/>
    </source>
</evidence>
<feature type="transmembrane region" description="Helical" evidence="1">
    <location>
        <begin position="6"/>
        <end position="22"/>
    </location>
</feature>
<dbReference type="Proteomes" id="UP001597318">
    <property type="component" value="Unassembled WGS sequence"/>
</dbReference>
<keyword evidence="1" id="KW-1133">Transmembrane helix</keyword>
<proteinExistence type="predicted"/>
<gene>
    <name evidence="2" type="ORF">ACFSKK_00215</name>
</gene>
<feature type="transmembrane region" description="Helical" evidence="1">
    <location>
        <begin position="31"/>
        <end position="53"/>
    </location>
</feature>
<sequence>MEPQTLFVYIASFIFLLVAYIIPKKMKPYQIYVNTIFAIGFGLLVDTILAVKYKLYVLDKPGVQIPPLIGQVILYGTTSIILLNLYPFNKSKKRKFVFILYFTLITIVFEFLSYKAGFIKYNEWKMWYSALCYPFLIYFLILHYYFFKWLVQRTLK</sequence>
<protein>
    <recommendedName>
        <fullName evidence="4">Rod shape-determining protein MreD</fullName>
    </recommendedName>
</protein>
<evidence type="ECO:0008006" key="4">
    <source>
        <dbReference type="Google" id="ProtNLM"/>
    </source>
</evidence>
<keyword evidence="1" id="KW-0472">Membrane</keyword>
<comment type="caution">
    <text evidence="2">The sequence shown here is derived from an EMBL/GenBank/DDBJ whole genome shotgun (WGS) entry which is preliminary data.</text>
</comment>
<evidence type="ECO:0000313" key="2">
    <source>
        <dbReference type="EMBL" id="MFD2212130.1"/>
    </source>
</evidence>
<keyword evidence="1" id="KW-0812">Transmembrane</keyword>
<feature type="transmembrane region" description="Helical" evidence="1">
    <location>
        <begin position="126"/>
        <end position="147"/>
    </location>
</feature>
<dbReference type="EMBL" id="JBHUIK010000001">
    <property type="protein sequence ID" value="MFD2212130.1"/>
    <property type="molecule type" value="Genomic_DNA"/>
</dbReference>